<dbReference type="Proteomes" id="UP000691718">
    <property type="component" value="Unassembled WGS sequence"/>
</dbReference>
<comment type="caution">
    <text evidence="2">The sequence shown here is derived from an EMBL/GenBank/DDBJ whole genome shotgun (WGS) entry which is preliminary data.</text>
</comment>
<proteinExistence type="predicted"/>
<evidence type="ECO:0000313" key="3">
    <source>
        <dbReference type="Proteomes" id="UP000691718"/>
    </source>
</evidence>
<reference evidence="2" key="1">
    <citation type="submission" date="2021-04" db="EMBL/GenBank/DDBJ databases">
        <authorList>
            <person name="Tunstrom K."/>
        </authorList>
    </citation>
    <scope>NUCLEOTIDE SEQUENCE</scope>
</reference>
<name>A0A8S3WR12_PARAO</name>
<feature type="domain" description="HAT C-terminal dimerisation" evidence="1">
    <location>
        <begin position="558"/>
        <end position="622"/>
    </location>
</feature>
<dbReference type="AlphaFoldDB" id="A0A8S3WR12"/>
<gene>
    <name evidence="2" type="ORF">PAPOLLO_LOCUS9394</name>
</gene>
<dbReference type="PANTHER" id="PTHR45913:SF10">
    <property type="entry name" value="DUF4371 DOMAIN-CONTAINING PROTEIN"/>
    <property type="match status" value="1"/>
</dbReference>
<dbReference type="OrthoDB" id="6611647at2759"/>
<keyword evidence="3" id="KW-1185">Reference proteome</keyword>
<dbReference type="PANTHER" id="PTHR45913">
    <property type="entry name" value="EPM2A-INTERACTING PROTEIN 1"/>
    <property type="match status" value="1"/>
</dbReference>
<accession>A0A8S3WR12</accession>
<evidence type="ECO:0000259" key="1">
    <source>
        <dbReference type="Pfam" id="PF05699"/>
    </source>
</evidence>
<dbReference type="InterPro" id="IPR008906">
    <property type="entry name" value="HATC_C_dom"/>
</dbReference>
<dbReference type="GO" id="GO:0046983">
    <property type="term" value="F:protein dimerization activity"/>
    <property type="evidence" value="ECO:0007669"/>
    <property type="project" value="InterPro"/>
</dbReference>
<dbReference type="Pfam" id="PF05699">
    <property type="entry name" value="Dimer_Tnp_hAT"/>
    <property type="match status" value="1"/>
</dbReference>
<protein>
    <submittedName>
        <fullName evidence="2">(apollo) hypothetical protein</fullName>
    </submittedName>
</protein>
<evidence type="ECO:0000313" key="2">
    <source>
        <dbReference type="EMBL" id="CAG4977352.1"/>
    </source>
</evidence>
<sequence length="827" mass="94027">MASSAKKLKVQNSKDTREFQTWWTDKFGVINKGDKAVCVLCSGTMVCRTSSVKRHFETNHKSICQKSEAEQKELIASALKDRNKQSTSINKFVGKNCHTSAASYTAANVIARHSKPFQEGEFLKEAWLACAPSLFADFENKNKIIQRIKDTPLSRNTIKERILKLAENVTEQQKLDIHSASFISLCLDESTDVTKSARLAVFARYCVGNVIKEELIAIKSLPTTTKGADICTAVKNSIVEKEIDIKKVVSVTTDGAPSMVGKKIGFISLFQTEVGHSILEFHCIIHQQALCAKSGLTSLDNVMAVVTKIVNLISAQALNKRKFDALLDEVNSVYNGLLMYNNVRWLSRGSVLERFVECLEEIRLFLQNEGKIEQYPQLLDVMWLSKLMFFTDICQHLNTLNVKLQGTNKTIIVMIDLIRAFEAKLQVFRNDIIAKNYKYFPYLKKYINESDIHETTNAENITEKFISVIDSSIKEFSTRFSQFKELSETVKFIMYPDVTTFHTLNFSQFDWLEIEDFEMQLIDFQSSSIWIQKFIDMRKELELIETERLTSNISKDANNKILETWNALPETFNCLKKLAHAILTVFSSTYACESLFSEMNNIKDSVRNRLTDESSSACILLKGRVANNIASNGNTRGEDLFKVIDEFITKSKISYDKIVSLSTDGAPAKIGKEKGVVKRIRDKNPGLKSYQCIIHQAALCGKLSATLKEVMDSLVKLVNFMRSHSALQHRHFKEFLFECDSAYSDLLQHNNVRWLSKGQVIERFWLIKEQVTSFLQNLDTQGAKKHLEFVTNKSNMLVVAFLKDILKYLNALNTELQGNGKLICDLI</sequence>
<dbReference type="EMBL" id="CAJQZP010000693">
    <property type="protein sequence ID" value="CAG4977352.1"/>
    <property type="molecule type" value="Genomic_DNA"/>
</dbReference>
<organism evidence="2 3">
    <name type="scientific">Parnassius apollo</name>
    <name type="common">Apollo butterfly</name>
    <name type="synonym">Papilio apollo</name>
    <dbReference type="NCBI Taxonomy" id="110799"/>
    <lineage>
        <taxon>Eukaryota</taxon>
        <taxon>Metazoa</taxon>
        <taxon>Ecdysozoa</taxon>
        <taxon>Arthropoda</taxon>
        <taxon>Hexapoda</taxon>
        <taxon>Insecta</taxon>
        <taxon>Pterygota</taxon>
        <taxon>Neoptera</taxon>
        <taxon>Endopterygota</taxon>
        <taxon>Lepidoptera</taxon>
        <taxon>Glossata</taxon>
        <taxon>Ditrysia</taxon>
        <taxon>Papilionoidea</taxon>
        <taxon>Papilionidae</taxon>
        <taxon>Parnassiinae</taxon>
        <taxon>Parnassini</taxon>
        <taxon>Parnassius</taxon>
        <taxon>Parnassius</taxon>
    </lineage>
</organism>